<dbReference type="Proteomes" id="UP000199029">
    <property type="component" value="Unassembled WGS sequence"/>
</dbReference>
<dbReference type="AlphaFoldDB" id="A0A1I5TSW5"/>
<dbReference type="OrthoDB" id="7061055at2"/>
<evidence type="ECO:0000313" key="1">
    <source>
        <dbReference type="EMBL" id="SFP86113.1"/>
    </source>
</evidence>
<accession>A0A1I5TSW5</accession>
<organism evidence="1 2">
    <name type="scientific">Hymenobacter arizonensis</name>
    <name type="common">Siccationidurans arizonensis</name>
    <dbReference type="NCBI Taxonomy" id="1227077"/>
    <lineage>
        <taxon>Bacteria</taxon>
        <taxon>Pseudomonadati</taxon>
        <taxon>Bacteroidota</taxon>
        <taxon>Cytophagia</taxon>
        <taxon>Cytophagales</taxon>
        <taxon>Hymenobacteraceae</taxon>
        <taxon>Hymenobacter</taxon>
    </lineage>
</organism>
<sequence length="443" mass="50855">MSTEALDTLKSANKFDNVNKEFIKQIDGLRDTFPVVMLFVTASNANASKALLDFVNSNGIEEKNENNEEYYIFSSEDSHKYSILKRNSENASVASTIIPSSLLVSLVSQFDSFIGKLIKEIFQVKPEILSSSEKSLTFARLLELKSIEEARESLIEKEVETILRDSHTEHFIWLESKLGIPMRKDLPIWQDFIELTERRNLFVHSDGIVSNQYLSVCRQNNVKLKKPLKPGDKLVVNSEYFESAYKCLYELSVKLTQVVWRKILPTDLEKADNSLNEICYDLLQQKHFNISDVLLDFATTTLKKHYNEESKNTLFVNKALSYKLGGNQKACNELVSSKDWSACSDKFKIAKEALLGNHENVAQIMKKLGSEGDIDKASYKMWPLFNDFRETDLFLETYKELFNEDYLVVEAPKKMFEVILSQAAEVGKQKDKYETEVKQQQGE</sequence>
<name>A0A1I5TSW5_HYMAR</name>
<keyword evidence="2" id="KW-1185">Reference proteome</keyword>
<dbReference type="EMBL" id="FOXS01000001">
    <property type="protein sequence ID" value="SFP86113.1"/>
    <property type="molecule type" value="Genomic_DNA"/>
</dbReference>
<reference evidence="2" key="1">
    <citation type="submission" date="2016-10" db="EMBL/GenBank/DDBJ databases">
        <authorList>
            <person name="Varghese N."/>
            <person name="Submissions S."/>
        </authorList>
    </citation>
    <scope>NUCLEOTIDE SEQUENCE [LARGE SCALE GENOMIC DNA]</scope>
    <source>
        <strain evidence="2">OR362-8,ATCC BAA-1266,JCM 13504</strain>
    </source>
</reference>
<dbReference type="RefSeq" id="WP_092668783.1">
    <property type="nucleotide sequence ID" value="NZ_FOXS01000001.1"/>
</dbReference>
<proteinExistence type="predicted"/>
<evidence type="ECO:0000313" key="2">
    <source>
        <dbReference type="Proteomes" id="UP000199029"/>
    </source>
</evidence>
<gene>
    <name evidence="1" type="ORF">SAMN04515668_0591</name>
</gene>
<protein>
    <submittedName>
        <fullName evidence="1">Uncharacterized protein</fullName>
    </submittedName>
</protein>